<name>A0A553NDR7_TIGCA</name>
<comment type="caution">
    <text evidence="2">The sequence shown here is derived from an EMBL/GenBank/DDBJ whole genome shotgun (WGS) entry which is preliminary data.</text>
</comment>
<organism evidence="2 3">
    <name type="scientific">Tigriopus californicus</name>
    <name type="common">Marine copepod</name>
    <dbReference type="NCBI Taxonomy" id="6832"/>
    <lineage>
        <taxon>Eukaryota</taxon>
        <taxon>Metazoa</taxon>
        <taxon>Ecdysozoa</taxon>
        <taxon>Arthropoda</taxon>
        <taxon>Crustacea</taxon>
        <taxon>Multicrustacea</taxon>
        <taxon>Hexanauplia</taxon>
        <taxon>Copepoda</taxon>
        <taxon>Harpacticoida</taxon>
        <taxon>Harpacticidae</taxon>
        <taxon>Tigriopus</taxon>
    </lineage>
</organism>
<dbReference type="OrthoDB" id="5984258at2759"/>
<accession>A0A553NDR7</accession>
<dbReference type="SUPFAM" id="SSF53335">
    <property type="entry name" value="S-adenosyl-L-methionine-dependent methyltransferases"/>
    <property type="match status" value="1"/>
</dbReference>
<dbReference type="EMBL" id="VCGU01000458">
    <property type="protein sequence ID" value="TRY63554.1"/>
    <property type="molecule type" value="Genomic_DNA"/>
</dbReference>
<evidence type="ECO:0008006" key="4">
    <source>
        <dbReference type="Google" id="ProtNLM"/>
    </source>
</evidence>
<dbReference type="AlphaFoldDB" id="A0A553NDR7"/>
<dbReference type="Gene3D" id="3.40.50.150">
    <property type="entry name" value="Vaccinia Virus protein VP39"/>
    <property type="match status" value="1"/>
</dbReference>
<dbReference type="Proteomes" id="UP000318571">
    <property type="component" value="Chromosome 10"/>
</dbReference>
<gene>
    <name evidence="1" type="ORF">TCAL_09033</name>
    <name evidence="2" type="ORF">TCAL_17409</name>
</gene>
<evidence type="ECO:0000313" key="3">
    <source>
        <dbReference type="Proteomes" id="UP000318571"/>
    </source>
</evidence>
<evidence type="ECO:0000313" key="1">
    <source>
        <dbReference type="EMBL" id="TRY63554.1"/>
    </source>
</evidence>
<dbReference type="OMA" id="MCYINCK"/>
<keyword evidence="3" id="KW-1185">Reference proteome</keyword>
<sequence length="255" mass="28963">MLSSQTVNDHYKQISEQYDTFPLVSGIQSHINRLETIEELLQLDPNTDLVVDLGAGTSEMGKLWKTKYPHARPFLCVDPSPMLPLNEPLIEPIQASSADFAVRNDIHFDAMILVQSVHNIAAACPDLQELFTKFRTQLRARGRLCVAIRPLDSSNLPLFRAAHETFAKDSLPVELIQKTLIEAGFRRVEIKSRAMPHDLPKSLWYKAIRGRFFSNLSAHSDEEIEAGIHELEQGINKGRDNVVFEDIFHYVCAWK</sequence>
<dbReference type="CDD" id="cd02440">
    <property type="entry name" value="AdoMet_MTases"/>
    <property type="match status" value="1"/>
</dbReference>
<dbReference type="EMBL" id="VCGU01000458">
    <property type="protein sequence ID" value="TRY63555.1"/>
    <property type="molecule type" value="Genomic_DNA"/>
</dbReference>
<evidence type="ECO:0000313" key="2">
    <source>
        <dbReference type="EMBL" id="TRY63555.1"/>
    </source>
</evidence>
<proteinExistence type="predicted"/>
<reference evidence="2" key="2">
    <citation type="submission" date="2019-05" db="EMBL/GenBank/DDBJ databases">
        <authorList>
            <person name="Barreto F.S."/>
            <person name="Watson E.T."/>
            <person name="Lima T.G."/>
            <person name="Willett C.S."/>
            <person name="Edmands S."/>
            <person name="Li W."/>
            <person name="Burton R.S."/>
        </authorList>
    </citation>
    <scope>NUCLEOTIDE SEQUENCE</scope>
    <source>
        <strain evidence="2">San Diego</strain>
    </source>
</reference>
<dbReference type="InterPro" id="IPR029063">
    <property type="entry name" value="SAM-dependent_MTases_sf"/>
</dbReference>
<protein>
    <recommendedName>
        <fullName evidence="4">Methyltransferase type 11 domain-containing protein</fullName>
    </recommendedName>
</protein>
<reference evidence="2 3" key="1">
    <citation type="journal article" date="2018" name="Nat. Ecol. Evol.">
        <title>Genomic signatures of mitonuclear coevolution across populations of Tigriopus californicus.</title>
        <authorList>
            <person name="Barreto F.S."/>
            <person name="Watson E.T."/>
            <person name="Lima T.G."/>
            <person name="Willett C.S."/>
            <person name="Edmands S."/>
            <person name="Li W."/>
            <person name="Burton R.S."/>
        </authorList>
    </citation>
    <scope>NUCLEOTIDE SEQUENCE [LARGE SCALE GENOMIC DNA]</scope>
    <source>
        <strain evidence="2 3">San Diego</strain>
    </source>
</reference>